<dbReference type="Gene3D" id="3.40.50.2300">
    <property type="match status" value="1"/>
</dbReference>
<dbReference type="RefSeq" id="WP_308645231.1">
    <property type="nucleotide sequence ID" value="NZ_JACCBW010000002.1"/>
</dbReference>
<dbReference type="SMART" id="SM00448">
    <property type="entry name" value="REC"/>
    <property type="match status" value="1"/>
</dbReference>
<feature type="domain" description="OmpR/PhoB-type" evidence="9">
    <location>
        <begin position="122"/>
        <end position="224"/>
    </location>
</feature>
<evidence type="ECO:0000256" key="6">
    <source>
        <dbReference type="PROSITE-ProRule" id="PRU00169"/>
    </source>
</evidence>
<dbReference type="SUPFAM" id="SSF46894">
    <property type="entry name" value="C-terminal effector domain of the bipartite response regulators"/>
    <property type="match status" value="1"/>
</dbReference>
<keyword evidence="5" id="KW-0804">Transcription</keyword>
<keyword evidence="3" id="KW-0805">Transcription regulation</keyword>
<feature type="modified residue" description="4-aspartylphosphate" evidence="6">
    <location>
        <position position="51"/>
    </location>
</feature>
<protein>
    <submittedName>
        <fullName evidence="10">DNA-binding response OmpR family regulator</fullName>
    </submittedName>
</protein>
<dbReference type="GO" id="GO:0000156">
    <property type="term" value="F:phosphorelay response regulator activity"/>
    <property type="evidence" value="ECO:0007669"/>
    <property type="project" value="TreeGrafter"/>
</dbReference>
<evidence type="ECO:0000256" key="3">
    <source>
        <dbReference type="ARBA" id="ARBA00023015"/>
    </source>
</evidence>
<feature type="domain" description="Response regulatory" evidence="8">
    <location>
        <begin position="2"/>
        <end position="116"/>
    </location>
</feature>
<dbReference type="PANTHER" id="PTHR48111:SF1">
    <property type="entry name" value="TWO-COMPONENT RESPONSE REGULATOR ORR33"/>
    <property type="match status" value="1"/>
</dbReference>
<keyword evidence="1 6" id="KW-0597">Phosphoprotein</keyword>
<dbReference type="Gene3D" id="1.10.10.10">
    <property type="entry name" value="Winged helix-like DNA-binding domain superfamily/Winged helix DNA-binding domain"/>
    <property type="match status" value="1"/>
</dbReference>
<sequence>MHVLVVEDDGDYATALAQLFSAAGFETESVADGASALTHVDRVETHLVILDLILPDQDGLDVCSALRSRGFEGGIVIMSGRGEELDLVSGLDAGADDYLVKPCSIAELQSRVRSVLRRIHRTYVPTAEGPLRGSRLEVVDHHIAFGGTEIATRGREFDVLALLIEARGRVVLRETLMDEVWGPDWNGSQMVLPSAVGRIRSRLEAAGATEQVENVRGVGFRLSPA</sequence>
<organism evidence="10 11">
    <name type="scientific">Nocardioides cavernae</name>
    <dbReference type="NCBI Taxonomy" id="1921566"/>
    <lineage>
        <taxon>Bacteria</taxon>
        <taxon>Bacillati</taxon>
        <taxon>Actinomycetota</taxon>
        <taxon>Actinomycetes</taxon>
        <taxon>Propionibacteriales</taxon>
        <taxon>Nocardioidaceae</taxon>
        <taxon>Nocardioides</taxon>
    </lineage>
</organism>
<feature type="DNA-binding region" description="OmpR/PhoB-type" evidence="7">
    <location>
        <begin position="122"/>
        <end position="224"/>
    </location>
</feature>
<dbReference type="AlphaFoldDB" id="A0A7Y9H2G0"/>
<dbReference type="InterPro" id="IPR001789">
    <property type="entry name" value="Sig_transdc_resp-reg_receiver"/>
</dbReference>
<gene>
    <name evidence="10" type="ORF">F4692_001875</name>
</gene>
<dbReference type="PANTHER" id="PTHR48111">
    <property type="entry name" value="REGULATOR OF RPOS"/>
    <property type="match status" value="1"/>
</dbReference>
<dbReference type="PROSITE" id="PS50110">
    <property type="entry name" value="RESPONSE_REGULATORY"/>
    <property type="match status" value="1"/>
</dbReference>
<evidence type="ECO:0000313" key="11">
    <source>
        <dbReference type="Proteomes" id="UP000549911"/>
    </source>
</evidence>
<dbReference type="GO" id="GO:0032993">
    <property type="term" value="C:protein-DNA complex"/>
    <property type="evidence" value="ECO:0007669"/>
    <property type="project" value="TreeGrafter"/>
</dbReference>
<dbReference type="GO" id="GO:0000976">
    <property type="term" value="F:transcription cis-regulatory region binding"/>
    <property type="evidence" value="ECO:0007669"/>
    <property type="project" value="TreeGrafter"/>
</dbReference>
<keyword evidence="11" id="KW-1185">Reference proteome</keyword>
<evidence type="ECO:0000256" key="7">
    <source>
        <dbReference type="PROSITE-ProRule" id="PRU01091"/>
    </source>
</evidence>
<dbReference type="EMBL" id="JACCBW010000002">
    <property type="protein sequence ID" value="NYE36742.1"/>
    <property type="molecule type" value="Genomic_DNA"/>
</dbReference>
<reference evidence="10 11" key="1">
    <citation type="submission" date="2020-07" db="EMBL/GenBank/DDBJ databases">
        <authorList>
            <person name="Partida-Martinez L."/>
            <person name="Huntemann M."/>
            <person name="Clum A."/>
            <person name="Wang J."/>
            <person name="Palaniappan K."/>
            <person name="Ritter S."/>
            <person name="Chen I.-M."/>
            <person name="Stamatis D."/>
            <person name="Reddy T."/>
            <person name="O'Malley R."/>
            <person name="Daum C."/>
            <person name="Shapiro N."/>
            <person name="Ivanova N."/>
            <person name="Kyrpides N."/>
            <person name="Woyke T."/>
        </authorList>
    </citation>
    <scope>NUCLEOTIDE SEQUENCE [LARGE SCALE GENOMIC DNA]</scope>
    <source>
        <strain evidence="10 11">AT2.17</strain>
    </source>
</reference>
<evidence type="ECO:0000259" key="8">
    <source>
        <dbReference type="PROSITE" id="PS50110"/>
    </source>
</evidence>
<dbReference type="Pfam" id="PF00072">
    <property type="entry name" value="Response_reg"/>
    <property type="match status" value="1"/>
</dbReference>
<name>A0A7Y9H2G0_9ACTN</name>
<dbReference type="CDD" id="cd00383">
    <property type="entry name" value="trans_reg_C"/>
    <property type="match status" value="1"/>
</dbReference>
<accession>A0A7Y9H2G0</accession>
<evidence type="ECO:0000259" key="9">
    <source>
        <dbReference type="PROSITE" id="PS51755"/>
    </source>
</evidence>
<comment type="caution">
    <text evidence="10">The sequence shown here is derived from an EMBL/GenBank/DDBJ whole genome shotgun (WGS) entry which is preliminary data.</text>
</comment>
<dbReference type="Pfam" id="PF00486">
    <property type="entry name" value="Trans_reg_C"/>
    <property type="match status" value="1"/>
</dbReference>
<dbReference type="InterPro" id="IPR016032">
    <property type="entry name" value="Sig_transdc_resp-reg_C-effctor"/>
</dbReference>
<dbReference type="PROSITE" id="PS51755">
    <property type="entry name" value="OMPR_PHOB"/>
    <property type="match status" value="1"/>
</dbReference>
<dbReference type="SUPFAM" id="SSF52172">
    <property type="entry name" value="CheY-like"/>
    <property type="match status" value="1"/>
</dbReference>
<dbReference type="SMART" id="SM00862">
    <property type="entry name" value="Trans_reg_C"/>
    <property type="match status" value="1"/>
</dbReference>
<reference evidence="10 11" key="2">
    <citation type="submission" date="2020-08" db="EMBL/GenBank/DDBJ databases">
        <title>The Agave Microbiome: Exploring the role of microbial communities in plant adaptations to desert environments.</title>
        <authorList>
            <person name="Partida-Martinez L.P."/>
        </authorList>
    </citation>
    <scope>NUCLEOTIDE SEQUENCE [LARGE SCALE GENOMIC DNA]</scope>
    <source>
        <strain evidence="10 11">AT2.17</strain>
    </source>
</reference>
<keyword evidence="2" id="KW-0902">Two-component regulatory system</keyword>
<dbReference type="Gene3D" id="6.10.250.690">
    <property type="match status" value="1"/>
</dbReference>
<dbReference type="Proteomes" id="UP000549911">
    <property type="component" value="Unassembled WGS sequence"/>
</dbReference>
<evidence type="ECO:0000256" key="2">
    <source>
        <dbReference type="ARBA" id="ARBA00023012"/>
    </source>
</evidence>
<evidence type="ECO:0000313" key="10">
    <source>
        <dbReference type="EMBL" id="NYE36742.1"/>
    </source>
</evidence>
<evidence type="ECO:0000256" key="1">
    <source>
        <dbReference type="ARBA" id="ARBA00022553"/>
    </source>
</evidence>
<dbReference type="InterPro" id="IPR039420">
    <property type="entry name" value="WalR-like"/>
</dbReference>
<dbReference type="InterPro" id="IPR001867">
    <property type="entry name" value="OmpR/PhoB-type_DNA-bd"/>
</dbReference>
<keyword evidence="4 7" id="KW-0238">DNA-binding</keyword>
<dbReference type="InterPro" id="IPR036388">
    <property type="entry name" value="WH-like_DNA-bd_sf"/>
</dbReference>
<dbReference type="GO" id="GO:0006355">
    <property type="term" value="P:regulation of DNA-templated transcription"/>
    <property type="evidence" value="ECO:0007669"/>
    <property type="project" value="InterPro"/>
</dbReference>
<dbReference type="GO" id="GO:0005829">
    <property type="term" value="C:cytosol"/>
    <property type="evidence" value="ECO:0007669"/>
    <property type="project" value="TreeGrafter"/>
</dbReference>
<proteinExistence type="predicted"/>
<evidence type="ECO:0000256" key="5">
    <source>
        <dbReference type="ARBA" id="ARBA00023163"/>
    </source>
</evidence>
<dbReference type="InterPro" id="IPR011006">
    <property type="entry name" value="CheY-like_superfamily"/>
</dbReference>
<evidence type="ECO:0000256" key="4">
    <source>
        <dbReference type="ARBA" id="ARBA00023125"/>
    </source>
</evidence>